<dbReference type="InterPro" id="IPR035897">
    <property type="entry name" value="Toll_tir_struct_dom_sf"/>
</dbReference>
<dbReference type="PANTHER" id="PTHR47481:SF10">
    <property type="entry name" value="COPIA-LIKE POLYPROTEIN_RETROTRANSPOSON"/>
    <property type="match status" value="1"/>
</dbReference>
<evidence type="ECO:0000259" key="2">
    <source>
        <dbReference type="Pfam" id="PF01582"/>
    </source>
</evidence>
<feature type="domain" description="TIR" evidence="2">
    <location>
        <begin position="29"/>
        <end position="86"/>
    </location>
</feature>
<comment type="caution">
    <text evidence="3">The sequence shown here is derived from an EMBL/GenBank/DDBJ whole genome shotgun (WGS) entry which is preliminary data.</text>
</comment>
<organism evidence="3 4">
    <name type="scientific">Gossypium arboreum</name>
    <name type="common">Tree cotton</name>
    <name type="synonym">Gossypium nanking</name>
    <dbReference type="NCBI Taxonomy" id="29729"/>
    <lineage>
        <taxon>Eukaryota</taxon>
        <taxon>Viridiplantae</taxon>
        <taxon>Streptophyta</taxon>
        <taxon>Embryophyta</taxon>
        <taxon>Tracheophyta</taxon>
        <taxon>Spermatophyta</taxon>
        <taxon>Magnoliopsida</taxon>
        <taxon>eudicotyledons</taxon>
        <taxon>Gunneridae</taxon>
        <taxon>Pentapetalae</taxon>
        <taxon>rosids</taxon>
        <taxon>malvids</taxon>
        <taxon>Malvales</taxon>
        <taxon>Malvaceae</taxon>
        <taxon>Malvoideae</taxon>
        <taxon>Gossypium</taxon>
    </lineage>
</organism>
<proteinExistence type="predicted"/>
<dbReference type="Pfam" id="PF14223">
    <property type="entry name" value="Retrotran_gag_2"/>
    <property type="match status" value="1"/>
</dbReference>
<dbReference type="Proteomes" id="UP001358586">
    <property type="component" value="Chromosome 10"/>
</dbReference>
<dbReference type="PANTHER" id="PTHR47481">
    <property type="match status" value="1"/>
</dbReference>
<name>A0ABR0NKR6_GOSAR</name>
<gene>
    <name evidence="3" type="ORF">PVK06_036881</name>
</gene>
<protein>
    <recommendedName>
        <fullName evidence="2">TIR domain-containing protein</fullName>
    </recommendedName>
</protein>
<dbReference type="SUPFAM" id="SSF52200">
    <property type="entry name" value="Toll/Interleukin receptor TIR domain"/>
    <property type="match status" value="1"/>
</dbReference>
<dbReference type="Pfam" id="PF01582">
    <property type="entry name" value="TIR"/>
    <property type="match status" value="1"/>
</dbReference>
<accession>A0ABR0NKR6</accession>
<feature type="region of interest" description="Disordered" evidence="1">
    <location>
        <begin position="317"/>
        <end position="336"/>
    </location>
</feature>
<evidence type="ECO:0000313" key="3">
    <source>
        <dbReference type="EMBL" id="KAK5795609.1"/>
    </source>
</evidence>
<feature type="region of interest" description="Disordered" evidence="1">
    <location>
        <begin position="239"/>
        <end position="260"/>
    </location>
</feature>
<sequence length="336" mass="36395">MVGHFHLNYSFMAYSFMAYSSSSSRQMNHQVFLSFRDTLEKGEPLSPALSQGIASSNLFIIVLSKDYASSKSCSTELSEITDHKCTQGYELTEFLEGTLPAPPRFVTSPEGSLVPNSEASMFIQQDRLLASWLLSTISPSLLPLFTDTCMACDVWNMATLLFAVVTGVKLSRIRHDLHSLKKGTISISKYVAKIQNICDLIKASSSQISKADKVKVVLTGLPLEFDIFKTFASSVESAPSSMMMDPGRGGRSSSGGHGRGHLAQRCYYRFDREYGDASTLNTAPVMALSGSPSHGPCDAMFGEHGWWSAHSAPASLGGRSGPASFGDPGRCSALRQ</sequence>
<feature type="compositionally biased region" description="Gly residues" evidence="1">
    <location>
        <begin position="247"/>
        <end position="257"/>
    </location>
</feature>
<reference evidence="3 4" key="1">
    <citation type="submission" date="2023-03" db="EMBL/GenBank/DDBJ databases">
        <title>WGS of Gossypium arboreum.</title>
        <authorList>
            <person name="Yu D."/>
        </authorList>
    </citation>
    <scope>NUCLEOTIDE SEQUENCE [LARGE SCALE GENOMIC DNA]</scope>
    <source>
        <tissue evidence="3">Leaf</tissue>
    </source>
</reference>
<dbReference type="Gene3D" id="3.40.50.10140">
    <property type="entry name" value="Toll/interleukin-1 receptor homology (TIR) domain"/>
    <property type="match status" value="1"/>
</dbReference>
<evidence type="ECO:0000256" key="1">
    <source>
        <dbReference type="SAM" id="MobiDB-lite"/>
    </source>
</evidence>
<dbReference type="InterPro" id="IPR000157">
    <property type="entry name" value="TIR_dom"/>
</dbReference>
<evidence type="ECO:0000313" key="4">
    <source>
        <dbReference type="Proteomes" id="UP001358586"/>
    </source>
</evidence>
<dbReference type="EMBL" id="JARKNE010000010">
    <property type="protein sequence ID" value="KAK5795609.1"/>
    <property type="molecule type" value="Genomic_DNA"/>
</dbReference>
<keyword evidence="4" id="KW-1185">Reference proteome</keyword>